<dbReference type="Gene3D" id="3.90.650.10">
    <property type="entry name" value="PurM-like C-terminal domain"/>
    <property type="match status" value="1"/>
</dbReference>
<comment type="caution">
    <text evidence="1">Lacks conserved residue(s) required for the propagation of feature annotation.</text>
</comment>
<dbReference type="EMBL" id="JBHUKU010000003">
    <property type="protein sequence ID" value="MFD2458202.1"/>
    <property type="molecule type" value="Genomic_DNA"/>
</dbReference>
<feature type="domain" description="PurM-like C-terminal" evidence="3">
    <location>
        <begin position="177"/>
        <end position="336"/>
    </location>
</feature>
<keyword evidence="1 4" id="KW-0418">Kinase</keyword>
<feature type="binding site" evidence="1">
    <location>
        <position position="351"/>
    </location>
    <ligand>
        <name>substrate</name>
    </ligand>
</feature>
<feature type="binding site" evidence="1">
    <location>
        <position position="68"/>
    </location>
    <ligand>
        <name>Mg(2+)</name>
        <dbReference type="ChEBI" id="CHEBI:18420"/>
        <label>2</label>
    </ligand>
</feature>
<dbReference type="CDD" id="cd02194">
    <property type="entry name" value="ThiL"/>
    <property type="match status" value="1"/>
</dbReference>
<comment type="function">
    <text evidence="1">Catalyzes the ATP-dependent phosphorylation of thiamine-monophosphate (TMP) to form thiamine-pyrophosphate (TPP), the active form of vitamin B1.</text>
</comment>
<comment type="pathway">
    <text evidence="1">Cofactor biosynthesis; thiamine diphosphate biosynthesis; thiamine diphosphate from thiamine phosphate: step 1/1.</text>
</comment>
<comment type="similarity">
    <text evidence="1">Belongs to the thiamine-monophosphate kinase family.</text>
</comment>
<keyword evidence="1" id="KW-0784">Thiamine biosynthesis</keyword>
<feature type="binding site" evidence="1">
    <location>
        <position position="67"/>
    </location>
    <ligand>
        <name>Mg(2+)</name>
        <dbReference type="ChEBI" id="CHEBI:18420"/>
        <label>1</label>
    </ligand>
</feature>
<name>A0ABW5GCP2_9PSEU</name>
<dbReference type="SUPFAM" id="SSF55326">
    <property type="entry name" value="PurM N-terminal domain-like"/>
    <property type="match status" value="1"/>
</dbReference>
<sequence length="361" mass="38690">MSGEERYSDEPTRLAELVKVMFGDQALAYRSREATPSGRVRLLVGADSQDDCAVFGFSGEQQLVIGSDYVRGPKFRLYEYGLLGEYDLGYYLVAANVSDVAAMGAQPIGLLSVVRYPPEMSDSVFRQVMQGIRDACEAFGAPNVGGDIGGAERLILSATALGVCRPGGALLRSGAKTGDLVCLTAPTGMAGAAAAYFRSPRVCADIEQNYREELLSSWTRPLARTTEGVVLGNSGVVTSCQDTSDGLKATLESIAFSSGVGMTVFERELRIPEAVRKVCEYLNLEPLPVIMGDSVDFELVFTVSPVDCDRLRGEFERAGIDFHSIGVVVDGGEVVFEASSGKLSPLPGKAWRHTPESPPHH</sequence>
<keyword evidence="5" id="KW-1185">Reference proteome</keyword>
<feature type="binding site" evidence="1">
    <location>
        <position position="242"/>
    </location>
    <ligand>
        <name>Mg(2+)</name>
        <dbReference type="ChEBI" id="CHEBI:18420"/>
        <label>3</label>
    </ligand>
</feature>
<evidence type="ECO:0000313" key="5">
    <source>
        <dbReference type="Proteomes" id="UP001597419"/>
    </source>
</evidence>
<dbReference type="GO" id="GO:0009030">
    <property type="term" value="F:thiamine-phosphate kinase activity"/>
    <property type="evidence" value="ECO:0007669"/>
    <property type="project" value="UniProtKB-EC"/>
</dbReference>
<dbReference type="Pfam" id="PF02769">
    <property type="entry name" value="AIRS_C"/>
    <property type="match status" value="1"/>
</dbReference>
<feature type="binding site" evidence="1">
    <location>
        <position position="51"/>
    </location>
    <ligand>
        <name>Mg(2+)</name>
        <dbReference type="ChEBI" id="CHEBI:18420"/>
        <label>3</label>
    </ligand>
</feature>
<dbReference type="HAMAP" id="MF_02128">
    <property type="entry name" value="TMP_kinase"/>
    <property type="match status" value="1"/>
</dbReference>
<dbReference type="InterPro" id="IPR010918">
    <property type="entry name" value="PurM-like_C_dom"/>
</dbReference>
<feature type="binding site" evidence="1">
    <location>
        <position position="244"/>
    </location>
    <ligand>
        <name>ATP</name>
        <dbReference type="ChEBI" id="CHEBI:30616"/>
    </ligand>
</feature>
<keyword evidence="1" id="KW-0547">Nucleotide-binding</keyword>
<dbReference type="InterPro" id="IPR036921">
    <property type="entry name" value="PurM-like_N_sf"/>
</dbReference>
<feature type="binding site" evidence="1">
    <location>
        <position position="99"/>
    </location>
    <ligand>
        <name>Mg(2+)</name>
        <dbReference type="ChEBI" id="CHEBI:18420"/>
        <label>4</label>
    </ligand>
</feature>
<feature type="binding site" evidence="1">
    <location>
        <position position="68"/>
    </location>
    <ligand>
        <name>Mg(2+)</name>
        <dbReference type="ChEBI" id="CHEBI:18420"/>
        <label>1</label>
    </ligand>
</feature>
<gene>
    <name evidence="1 4" type="primary">thiL</name>
    <name evidence="4" type="ORF">ACFSYJ_06320</name>
</gene>
<feature type="binding site" evidence="1">
    <location>
        <position position="51"/>
    </location>
    <ligand>
        <name>Mg(2+)</name>
        <dbReference type="ChEBI" id="CHEBI:18420"/>
        <label>4</label>
    </ligand>
</feature>
<protein>
    <recommendedName>
        <fullName evidence="1">Thiamine-monophosphate kinase</fullName>
        <shortName evidence="1">TMP kinase</shortName>
        <shortName evidence="1">Thiamine-phosphate kinase</shortName>
        <ecNumber evidence="1">2.7.4.16</ecNumber>
    </recommendedName>
</protein>
<accession>A0ABW5GCP2</accession>
<comment type="caution">
    <text evidence="4">The sequence shown here is derived from an EMBL/GenBank/DDBJ whole genome shotgun (WGS) entry which is preliminary data.</text>
</comment>
<dbReference type="Pfam" id="PF00586">
    <property type="entry name" value="AIRS"/>
    <property type="match status" value="1"/>
</dbReference>
<dbReference type="InterPro" id="IPR036676">
    <property type="entry name" value="PurM-like_C_sf"/>
</dbReference>
<feature type="binding site" evidence="1">
    <location>
        <position position="99"/>
    </location>
    <ligand>
        <name>Mg(2+)</name>
        <dbReference type="ChEBI" id="CHEBI:18420"/>
        <label>3</label>
    </ligand>
</feature>
<comment type="catalytic activity">
    <reaction evidence="1">
        <text>thiamine phosphate + ATP = thiamine diphosphate + ADP</text>
        <dbReference type="Rhea" id="RHEA:15913"/>
        <dbReference type="ChEBI" id="CHEBI:30616"/>
        <dbReference type="ChEBI" id="CHEBI:37575"/>
        <dbReference type="ChEBI" id="CHEBI:58937"/>
        <dbReference type="ChEBI" id="CHEBI:456216"/>
        <dbReference type="EC" id="2.7.4.16"/>
    </reaction>
</comment>
<comment type="miscellaneous">
    <text evidence="1">Reaction mechanism of ThiL seems to utilize a direct, inline transfer of the gamma-phosphate of ATP to TMP rather than a phosphorylated enzyme intermediate.</text>
</comment>
<dbReference type="PIRSF" id="PIRSF005303">
    <property type="entry name" value="Thiam_monoph_kin"/>
    <property type="match status" value="1"/>
</dbReference>
<feature type="binding site" evidence="1">
    <location>
        <begin position="146"/>
        <end position="147"/>
    </location>
    <ligand>
        <name>ATP</name>
        <dbReference type="ChEBI" id="CHEBI:30616"/>
    </ligand>
</feature>
<dbReference type="NCBIfam" id="TIGR01379">
    <property type="entry name" value="thiL"/>
    <property type="match status" value="1"/>
</dbReference>
<dbReference type="EC" id="2.7.4.16" evidence="1"/>
<proteinExistence type="inferred from homology"/>
<evidence type="ECO:0000313" key="4">
    <source>
        <dbReference type="EMBL" id="MFD2458202.1"/>
    </source>
</evidence>
<keyword evidence="1" id="KW-0067">ATP-binding</keyword>
<organism evidence="4 5">
    <name type="scientific">Amycolatopsis samaneae</name>
    <dbReference type="NCBI Taxonomy" id="664691"/>
    <lineage>
        <taxon>Bacteria</taxon>
        <taxon>Bacillati</taxon>
        <taxon>Actinomycetota</taxon>
        <taxon>Actinomycetes</taxon>
        <taxon>Pseudonocardiales</taxon>
        <taxon>Pseudonocardiaceae</taxon>
        <taxon>Amycolatopsis</taxon>
    </lineage>
</organism>
<evidence type="ECO:0000259" key="3">
    <source>
        <dbReference type="Pfam" id="PF02769"/>
    </source>
</evidence>
<dbReference type="RefSeq" id="WP_345395243.1">
    <property type="nucleotide sequence ID" value="NZ_BAABHG010000007.1"/>
</dbReference>
<dbReference type="Proteomes" id="UP001597419">
    <property type="component" value="Unassembled WGS sequence"/>
</dbReference>
<dbReference type="Gene3D" id="3.30.1330.10">
    <property type="entry name" value="PurM-like, N-terminal domain"/>
    <property type="match status" value="1"/>
</dbReference>
<dbReference type="SUPFAM" id="SSF56042">
    <property type="entry name" value="PurM C-terminal domain-like"/>
    <property type="match status" value="1"/>
</dbReference>
<dbReference type="InterPro" id="IPR006283">
    <property type="entry name" value="ThiL-like"/>
</dbReference>
<feature type="binding site" evidence="1">
    <location>
        <position position="245"/>
    </location>
    <ligand>
        <name>Mg(2+)</name>
        <dbReference type="ChEBI" id="CHEBI:18420"/>
        <label>5</label>
    </ligand>
</feature>
<dbReference type="PANTHER" id="PTHR30270:SF3">
    <property type="entry name" value="THIAMINE-MONOPHOSPHATE KINASE"/>
    <property type="match status" value="1"/>
</dbReference>
<evidence type="ECO:0000259" key="2">
    <source>
        <dbReference type="Pfam" id="PF00586"/>
    </source>
</evidence>
<keyword evidence="1" id="KW-0460">Magnesium</keyword>
<feature type="binding site" evidence="1">
    <location>
        <position position="99"/>
    </location>
    <ligand>
        <name>Mg(2+)</name>
        <dbReference type="ChEBI" id="CHEBI:18420"/>
        <label>2</label>
    </ligand>
</feature>
<feature type="binding site" evidence="1">
    <location>
        <position position="147"/>
    </location>
    <ligand>
        <name>Mg(2+)</name>
        <dbReference type="ChEBI" id="CHEBI:18420"/>
        <label>1</label>
    </ligand>
</feature>
<dbReference type="InterPro" id="IPR016188">
    <property type="entry name" value="PurM-like_N"/>
</dbReference>
<keyword evidence="1 4" id="KW-0808">Transferase</keyword>
<keyword evidence="1" id="KW-0479">Metal-binding</keyword>
<reference evidence="5" key="1">
    <citation type="journal article" date="2019" name="Int. J. Syst. Evol. Microbiol.">
        <title>The Global Catalogue of Microorganisms (GCM) 10K type strain sequencing project: providing services to taxonomists for standard genome sequencing and annotation.</title>
        <authorList>
            <consortium name="The Broad Institute Genomics Platform"/>
            <consortium name="The Broad Institute Genome Sequencing Center for Infectious Disease"/>
            <person name="Wu L."/>
            <person name="Ma J."/>
        </authorList>
    </citation>
    <scope>NUCLEOTIDE SEQUENCE [LARGE SCALE GENOMIC DNA]</scope>
    <source>
        <strain evidence="5">CGMCC 4.7643</strain>
    </source>
</reference>
<dbReference type="PANTHER" id="PTHR30270">
    <property type="entry name" value="THIAMINE-MONOPHOSPHATE KINASE"/>
    <property type="match status" value="1"/>
</dbReference>
<feature type="binding site" evidence="1">
    <location>
        <position position="172"/>
    </location>
    <ligand>
        <name>ATP</name>
        <dbReference type="ChEBI" id="CHEBI:30616"/>
    </ligand>
</feature>
<feature type="domain" description="PurM-like N-terminal" evidence="2">
    <location>
        <begin position="50"/>
        <end position="163"/>
    </location>
</feature>
<evidence type="ECO:0000256" key="1">
    <source>
        <dbReference type="HAMAP-Rule" id="MF_02128"/>
    </source>
</evidence>